<dbReference type="Proteomes" id="UP001596297">
    <property type="component" value="Unassembled WGS sequence"/>
</dbReference>
<dbReference type="EMBL" id="JBHSWD010000001">
    <property type="protein sequence ID" value="MFC6591449.1"/>
    <property type="molecule type" value="Genomic_DNA"/>
</dbReference>
<name>A0ABW1YBC3_9DEIO</name>
<evidence type="ECO:0000313" key="3">
    <source>
        <dbReference type="Proteomes" id="UP001596297"/>
    </source>
</evidence>
<reference evidence="3" key="1">
    <citation type="journal article" date="2019" name="Int. J. Syst. Evol. Microbiol.">
        <title>The Global Catalogue of Microorganisms (GCM) 10K type strain sequencing project: providing services to taxonomists for standard genome sequencing and annotation.</title>
        <authorList>
            <consortium name="The Broad Institute Genomics Platform"/>
            <consortium name="The Broad Institute Genome Sequencing Center for Infectious Disease"/>
            <person name="Wu L."/>
            <person name="Ma J."/>
        </authorList>
    </citation>
    <scope>NUCLEOTIDE SEQUENCE [LARGE SCALE GENOMIC DNA]</scope>
    <source>
        <strain evidence="3">CGMCC 1.15772</strain>
    </source>
</reference>
<evidence type="ECO:0000256" key="1">
    <source>
        <dbReference type="SAM" id="SignalP"/>
    </source>
</evidence>
<keyword evidence="3" id="KW-1185">Reference proteome</keyword>
<feature type="signal peptide" evidence="1">
    <location>
        <begin position="1"/>
        <end position="18"/>
    </location>
</feature>
<evidence type="ECO:0000313" key="2">
    <source>
        <dbReference type="EMBL" id="MFC6591449.1"/>
    </source>
</evidence>
<organism evidence="2 3">
    <name type="scientific">Deinococcus lacus</name>
    <dbReference type="NCBI Taxonomy" id="392561"/>
    <lineage>
        <taxon>Bacteria</taxon>
        <taxon>Thermotogati</taxon>
        <taxon>Deinococcota</taxon>
        <taxon>Deinococci</taxon>
        <taxon>Deinococcales</taxon>
        <taxon>Deinococcaceae</taxon>
        <taxon>Deinococcus</taxon>
    </lineage>
</organism>
<comment type="caution">
    <text evidence="2">The sequence shown here is derived from an EMBL/GenBank/DDBJ whole genome shotgun (WGS) entry which is preliminary data.</text>
</comment>
<protein>
    <submittedName>
        <fullName evidence="2">Uncharacterized protein</fullName>
    </submittedName>
</protein>
<dbReference type="RefSeq" id="WP_380082454.1">
    <property type="nucleotide sequence ID" value="NZ_JBHSWD010000001.1"/>
</dbReference>
<gene>
    <name evidence="2" type="ORF">ACFP81_05095</name>
</gene>
<feature type="chain" id="PRO_5047029452" evidence="1">
    <location>
        <begin position="19"/>
        <end position="80"/>
    </location>
</feature>
<accession>A0ABW1YBC3</accession>
<sequence>MRTLTVLCTLLSLSSALAWTPVLDETSAKTVIDGVYGRAAAQPTYQTTDLSIKDGAFVTPGAVGVFDGGESCLSQWQAAP</sequence>
<keyword evidence="1" id="KW-0732">Signal</keyword>
<proteinExistence type="predicted"/>